<dbReference type="PANTHER" id="PTHR34128:SF2">
    <property type="entry name" value="CYTOCHROME C-TYPE BIOGENESIS PROTEIN CCME HOMOLOG, MITOCHONDRIAL"/>
    <property type="match status" value="1"/>
</dbReference>
<accession>A0A842HYM9</accession>
<evidence type="ECO:0000256" key="4">
    <source>
        <dbReference type="ARBA" id="ARBA00022723"/>
    </source>
</evidence>
<proteinExistence type="inferred from homology"/>
<dbReference type="GO" id="GO:0046872">
    <property type="term" value="F:metal ion binding"/>
    <property type="evidence" value="ECO:0007669"/>
    <property type="project" value="UniProtKB-KW"/>
</dbReference>
<keyword evidence="3 10" id="KW-0812">Transmembrane</keyword>
<keyword evidence="6 10" id="KW-0735">Signal-anchor</keyword>
<evidence type="ECO:0000256" key="3">
    <source>
        <dbReference type="ARBA" id="ARBA00022692"/>
    </source>
</evidence>
<keyword evidence="8 10" id="KW-0408">Iron</keyword>
<dbReference type="GO" id="GO:0020037">
    <property type="term" value="F:heme binding"/>
    <property type="evidence" value="ECO:0007669"/>
    <property type="project" value="InterPro"/>
</dbReference>
<evidence type="ECO:0000256" key="2">
    <source>
        <dbReference type="ARBA" id="ARBA00022617"/>
    </source>
</evidence>
<feature type="binding site" description="axial binding residue" evidence="10 11">
    <location>
        <position position="127"/>
    </location>
    <ligand>
        <name>heme</name>
        <dbReference type="ChEBI" id="CHEBI:30413"/>
    </ligand>
    <ligandPart>
        <name>Fe</name>
        <dbReference type="ChEBI" id="CHEBI:18248"/>
    </ligandPart>
</feature>
<dbReference type="GO" id="GO:0005886">
    <property type="term" value="C:plasma membrane"/>
    <property type="evidence" value="ECO:0007669"/>
    <property type="project" value="UniProtKB-SubCell"/>
</dbReference>
<dbReference type="GO" id="GO:0017004">
    <property type="term" value="P:cytochrome complex assembly"/>
    <property type="evidence" value="ECO:0007669"/>
    <property type="project" value="UniProtKB-KW"/>
</dbReference>
<dbReference type="HAMAP" id="MF_01959">
    <property type="entry name" value="CcmE"/>
    <property type="match status" value="1"/>
</dbReference>
<evidence type="ECO:0000256" key="1">
    <source>
        <dbReference type="ARBA" id="ARBA00004370"/>
    </source>
</evidence>
<dbReference type="InterPro" id="IPR004329">
    <property type="entry name" value="CcmE"/>
</dbReference>
<feature type="topological domain" description="Extracellular" evidence="10">
    <location>
        <begin position="29"/>
        <end position="143"/>
    </location>
</feature>
<evidence type="ECO:0000313" key="13">
    <source>
        <dbReference type="Proteomes" id="UP000564378"/>
    </source>
</evidence>
<feature type="binding site" description="covalent" evidence="10 11">
    <location>
        <position position="123"/>
    </location>
    <ligand>
        <name>heme</name>
        <dbReference type="ChEBI" id="CHEBI:30413"/>
    </ligand>
</feature>
<keyword evidence="4 10" id="KW-0479">Metal-binding</keyword>
<dbReference type="RefSeq" id="WP_185801242.1">
    <property type="nucleotide sequence ID" value="NZ_JACJVJ010000002.1"/>
</dbReference>
<dbReference type="Proteomes" id="UP000564378">
    <property type="component" value="Unassembled WGS sequence"/>
</dbReference>
<reference evidence="12 13" key="1">
    <citation type="submission" date="2020-08" db="EMBL/GenBank/DDBJ databases">
        <title>Draft genome sequence of Parasphingopyxis sp. GrpM-11.</title>
        <authorList>
            <person name="Oh J."/>
            <person name="Roh D.-H."/>
        </authorList>
    </citation>
    <scope>NUCLEOTIDE SEQUENCE [LARGE SCALE GENOMIC DNA]</scope>
    <source>
        <strain evidence="12 13">GrpM-11</strain>
    </source>
</reference>
<dbReference type="Pfam" id="PF03100">
    <property type="entry name" value="CcmE"/>
    <property type="match status" value="1"/>
</dbReference>
<evidence type="ECO:0000256" key="11">
    <source>
        <dbReference type="PIRSR" id="PIRSR604329-50"/>
    </source>
</evidence>
<keyword evidence="5 10" id="KW-0201">Cytochrome c-type biogenesis</keyword>
<evidence type="ECO:0000313" key="12">
    <source>
        <dbReference type="EMBL" id="MBC2777945.1"/>
    </source>
</evidence>
<dbReference type="EMBL" id="JACJVJ010000002">
    <property type="protein sequence ID" value="MBC2777945.1"/>
    <property type="molecule type" value="Genomic_DNA"/>
</dbReference>
<keyword evidence="9 10" id="KW-0472">Membrane</keyword>
<evidence type="ECO:0000256" key="10">
    <source>
        <dbReference type="HAMAP-Rule" id="MF_01959"/>
    </source>
</evidence>
<dbReference type="GO" id="GO:0017003">
    <property type="term" value="P:protein-heme linkage"/>
    <property type="evidence" value="ECO:0007669"/>
    <property type="project" value="UniProtKB-UniRule"/>
</dbReference>
<keyword evidence="13" id="KW-1185">Reference proteome</keyword>
<protein>
    <recommendedName>
        <fullName evidence="10">Cytochrome c-type biogenesis protein CcmE</fullName>
    </recommendedName>
    <alternativeName>
        <fullName evidence="10">Cytochrome c maturation protein E</fullName>
    </alternativeName>
    <alternativeName>
        <fullName evidence="10">Heme chaperone CcmE</fullName>
    </alternativeName>
</protein>
<feature type="topological domain" description="Cytoplasmic" evidence="10">
    <location>
        <begin position="1"/>
        <end position="7"/>
    </location>
</feature>
<dbReference type="InterPro" id="IPR036127">
    <property type="entry name" value="CcmE-like_sf"/>
</dbReference>
<dbReference type="AlphaFoldDB" id="A0A842HYM9"/>
<evidence type="ECO:0000256" key="9">
    <source>
        <dbReference type="ARBA" id="ARBA00023136"/>
    </source>
</evidence>
<evidence type="ECO:0000256" key="7">
    <source>
        <dbReference type="ARBA" id="ARBA00022989"/>
    </source>
</evidence>
<dbReference type="Gene3D" id="2.40.50.140">
    <property type="entry name" value="Nucleic acid-binding proteins"/>
    <property type="match status" value="1"/>
</dbReference>
<dbReference type="SUPFAM" id="SSF82093">
    <property type="entry name" value="Heme chaperone CcmE"/>
    <property type="match status" value="1"/>
</dbReference>
<dbReference type="NCBIfam" id="NF009727">
    <property type="entry name" value="PRK13254.1-1"/>
    <property type="match status" value="1"/>
</dbReference>
<evidence type="ECO:0000256" key="8">
    <source>
        <dbReference type="ARBA" id="ARBA00023004"/>
    </source>
</evidence>
<comment type="subcellular location">
    <subcellularLocation>
        <location evidence="10">Cell membrane</location>
        <topology evidence="10">Single-pass type II membrane protein</topology>
    </subcellularLocation>
    <subcellularLocation>
        <location evidence="1">Membrane</location>
    </subcellularLocation>
</comment>
<dbReference type="InterPro" id="IPR012340">
    <property type="entry name" value="NA-bd_OB-fold"/>
</dbReference>
<name>A0A842HYM9_9SPHN</name>
<comment type="similarity">
    <text evidence="10">Belongs to the CcmE/CycJ family.</text>
</comment>
<sequence length="143" mass="14998">MKAKHQRLTLAILAVIAVIGAGFLALYGLRDNAALFRTPSEIAAAPVPVGQAFRLGGMVADGSIEHLPDGVTIRFLVEDETASLPVLYSGITPDLFQENSGVVAEGALNAGGIFVAETILAKHDENYMPPELAERNLGGEASQ</sequence>
<comment type="function">
    <text evidence="10">Heme chaperone required for the biogenesis of c-type cytochromes. Transiently binds heme delivered by CcmC and transfers the heme to apo-cytochromes in a process facilitated by CcmF and CcmH.</text>
</comment>
<dbReference type="PANTHER" id="PTHR34128">
    <property type="entry name" value="CYTOCHROME C-TYPE BIOGENESIS PROTEIN CCME HOMOLOG, MITOCHONDRIAL"/>
    <property type="match status" value="1"/>
</dbReference>
<evidence type="ECO:0000256" key="6">
    <source>
        <dbReference type="ARBA" id="ARBA00022968"/>
    </source>
</evidence>
<keyword evidence="2 10" id="KW-0349">Heme</keyword>
<keyword evidence="7 10" id="KW-1133">Transmembrane helix</keyword>
<gene>
    <name evidence="10 12" type="primary">ccmE</name>
    <name evidence="10" type="synonym">cycJ</name>
    <name evidence="12" type="ORF">H6P80_09955</name>
</gene>
<keyword evidence="10" id="KW-1003">Cell membrane</keyword>
<organism evidence="12 13">
    <name type="scientific">Parasphingopyxis marina</name>
    <dbReference type="NCBI Taxonomy" id="2761622"/>
    <lineage>
        <taxon>Bacteria</taxon>
        <taxon>Pseudomonadati</taxon>
        <taxon>Pseudomonadota</taxon>
        <taxon>Alphaproteobacteria</taxon>
        <taxon>Sphingomonadales</taxon>
        <taxon>Sphingomonadaceae</taxon>
        <taxon>Parasphingopyxis</taxon>
    </lineage>
</organism>
<comment type="caution">
    <text evidence="12">The sequence shown here is derived from an EMBL/GenBank/DDBJ whole genome shotgun (WGS) entry which is preliminary data.</text>
</comment>
<evidence type="ECO:0000256" key="5">
    <source>
        <dbReference type="ARBA" id="ARBA00022748"/>
    </source>
</evidence>